<organism evidence="1 2">
    <name type="scientific">Actinomadura viridis</name>
    <dbReference type="NCBI Taxonomy" id="58110"/>
    <lineage>
        <taxon>Bacteria</taxon>
        <taxon>Bacillati</taxon>
        <taxon>Actinomycetota</taxon>
        <taxon>Actinomycetes</taxon>
        <taxon>Streptosporangiales</taxon>
        <taxon>Thermomonosporaceae</taxon>
        <taxon>Actinomadura</taxon>
    </lineage>
</organism>
<reference evidence="1" key="1">
    <citation type="submission" date="2020-11" db="EMBL/GenBank/DDBJ databases">
        <title>Sequencing the genomes of 1000 actinobacteria strains.</title>
        <authorList>
            <person name="Klenk H.-P."/>
        </authorList>
    </citation>
    <scope>NUCLEOTIDE SEQUENCE</scope>
    <source>
        <strain evidence="1">DSM 43175</strain>
    </source>
</reference>
<comment type="caution">
    <text evidence="1">The sequence shown here is derived from an EMBL/GenBank/DDBJ whole genome shotgun (WGS) entry which is preliminary data.</text>
</comment>
<dbReference type="AlphaFoldDB" id="A0A931DMN2"/>
<dbReference type="EMBL" id="JADOUA010000001">
    <property type="protein sequence ID" value="MBG6089910.1"/>
    <property type="molecule type" value="Genomic_DNA"/>
</dbReference>
<evidence type="ECO:0000313" key="2">
    <source>
        <dbReference type="Proteomes" id="UP000614047"/>
    </source>
</evidence>
<protein>
    <submittedName>
        <fullName evidence="1">Uncharacterized protein</fullName>
    </submittedName>
</protein>
<proteinExistence type="predicted"/>
<gene>
    <name evidence="1" type="ORF">IW256_004023</name>
</gene>
<keyword evidence="2" id="KW-1185">Reference proteome</keyword>
<evidence type="ECO:0000313" key="1">
    <source>
        <dbReference type="EMBL" id="MBG6089910.1"/>
    </source>
</evidence>
<dbReference type="Proteomes" id="UP000614047">
    <property type="component" value="Unassembled WGS sequence"/>
</dbReference>
<name>A0A931DMN2_9ACTN</name>
<accession>A0A931DMN2</accession>
<sequence>MSRMQTGTAWVIRTMPEPERRTRHAAALGATEVVVLATPLDEAKSRAADAGRPAWTGPVIDRWWDRYRPSTSRLERELSLSQPLEG</sequence>